<evidence type="ECO:0008006" key="2">
    <source>
        <dbReference type="Google" id="ProtNLM"/>
    </source>
</evidence>
<evidence type="ECO:0000313" key="1">
    <source>
        <dbReference type="EMBL" id="VAX25744.1"/>
    </source>
</evidence>
<dbReference type="Gene3D" id="3.40.50.1010">
    <property type="entry name" value="5'-nuclease"/>
    <property type="match status" value="1"/>
</dbReference>
<accession>A0A3B1CP83</accession>
<dbReference type="InterPro" id="IPR029060">
    <property type="entry name" value="PIN-like_dom_sf"/>
</dbReference>
<dbReference type="EMBL" id="UOGF01000001">
    <property type="protein sequence ID" value="VAX25744.1"/>
    <property type="molecule type" value="Genomic_DNA"/>
</dbReference>
<sequence length="157" mass="17329">MKQKVYIETSVVSYLTARLSRDLIVAGHQQVTQDWWQTHRKSFDLLASQLVIQEASAGNPEAAQKRLDVLETTELLEITEDALSLSIRLVKGGPLPTKAAADALHIAIAVTNGVDYLLTWNCTHIANASMRGRVEQICRLSGYEPTVICTPEELLGE</sequence>
<organism evidence="1">
    <name type="scientific">hydrothermal vent metagenome</name>
    <dbReference type="NCBI Taxonomy" id="652676"/>
    <lineage>
        <taxon>unclassified sequences</taxon>
        <taxon>metagenomes</taxon>
        <taxon>ecological metagenomes</taxon>
    </lineage>
</organism>
<dbReference type="AlphaFoldDB" id="A0A3B1CP83"/>
<dbReference type="SUPFAM" id="SSF88723">
    <property type="entry name" value="PIN domain-like"/>
    <property type="match status" value="1"/>
</dbReference>
<reference evidence="1" key="1">
    <citation type="submission" date="2018-06" db="EMBL/GenBank/DDBJ databases">
        <authorList>
            <person name="Zhirakovskaya E."/>
        </authorList>
    </citation>
    <scope>NUCLEOTIDE SEQUENCE</scope>
</reference>
<proteinExistence type="predicted"/>
<protein>
    <recommendedName>
        <fullName evidence="2">PIN domain-containing protein</fullName>
    </recommendedName>
</protein>
<name>A0A3B1CP83_9ZZZZ</name>
<gene>
    <name evidence="1" type="ORF">MNBD_NITROSPIRAE01-1071</name>
</gene>
<dbReference type="CDD" id="cd18687">
    <property type="entry name" value="PIN_VapC-like"/>
    <property type="match status" value="1"/>
</dbReference>